<dbReference type="OrthoDB" id="206201at2759"/>
<dbReference type="Gene3D" id="3.30.70.80">
    <property type="entry name" value="Peptidase S8 propeptide/proteinase inhibitor I9"/>
    <property type="match status" value="1"/>
</dbReference>
<feature type="compositionally biased region" description="Basic and acidic residues" evidence="10">
    <location>
        <begin position="44"/>
        <end position="53"/>
    </location>
</feature>
<dbReference type="GO" id="GO:0005576">
    <property type="term" value="C:extracellular region"/>
    <property type="evidence" value="ECO:0007669"/>
    <property type="project" value="UniProtKB-SubCell"/>
</dbReference>
<dbReference type="Proteomes" id="UP000737018">
    <property type="component" value="Unassembled WGS sequence"/>
</dbReference>
<evidence type="ECO:0000259" key="13">
    <source>
        <dbReference type="Pfam" id="PF17766"/>
    </source>
</evidence>
<dbReference type="FunFam" id="3.40.50.200:FF:000006">
    <property type="entry name" value="Subtilisin-like protease SBT1.5"/>
    <property type="match status" value="1"/>
</dbReference>
<feature type="compositionally biased region" description="Basic and acidic residues" evidence="10">
    <location>
        <begin position="13"/>
        <end position="25"/>
    </location>
</feature>
<gene>
    <name evidence="14" type="ORF">CMV_010884</name>
</gene>
<dbReference type="InterPro" id="IPR034197">
    <property type="entry name" value="Peptidases_S8_3"/>
</dbReference>
<evidence type="ECO:0008006" key="16">
    <source>
        <dbReference type="Google" id="ProtNLM"/>
    </source>
</evidence>
<feature type="domain" description="Inhibitor I9" evidence="12">
    <location>
        <begin position="100"/>
        <end position="177"/>
    </location>
</feature>
<dbReference type="InterPro" id="IPR041469">
    <property type="entry name" value="Subtilisin-like_FN3"/>
</dbReference>
<dbReference type="InterPro" id="IPR037045">
    <property type="entry name" value="S8pro/Inhibitor_I9_sf"/>
</dbReference>
<dbReference type="CDD" id="cd02120">
    <property type="entry name" value="PA_subtilisin_like"/>
    <property type="match status" value="1"/>
</dbReference>
<dbReference type="EMBL" id="JRKL02001297">
    <property type="protein sequence ID" value="KAF3964881.1"/>
    <property type="molecule type" value="Genomic_DNA"/>
</dbReference>
<feature type="active site" description="Charge relay system" evidence="8 9">
    <location>
        <position position="594"/>
    </location>
</feature>
<dbReference type="InterPro" id="IPR045051">
    <property type="entry name" value="SBT"/>
</dbReference>
<feature type="active site" description="Charge relay system" evidence="8 9">
    <location>
        <position position="270"/>
    </location>
</feature>
<evidence type="ECO:0000256" key="6">
    <source>
        <dbReference type="ARBA" id="ARBA00022801"/>
    </source>
</evidence>
<dbReference type="Gene3D" id="3.40.50.200">
    <property type="entry name" value="Peptidase S8/S53 domain"/>
    <property type="match status" value="1"/>
</dbReference>
<feature type="active site" description="Charge relay system" evidence="8 9">
    <location>
        <position position="208"/>
    </location>
</feature>
<comment type="caution">
    <text evidence="14">The sequence shown here is derived from an EMBL/GenBank/DDBJ whole genome shotgun (WGS) entry which is preliminary data.</text>
</comment>
<proteinExistence type="inferred from homology"/>
<evidence type="ECO:0000259" key="12">
    <source>
        <dbReference type="Pfam" id="PF05922"/>
    </source>
</evidence>
<dbReference type="InterPro" id="IPR036852">
    <property type="entry name" value="Peptidase_S8/S53_dom_sf"/>
</dbReference>
<comment type="similarity">
    <text evidence="2 9">Belongs to the peptidase S8 family.</text>
</comment>
<sequence>MIRVEPSATCRQPEGESDRTGRSFDGCWADRVEADDLENNNNPARKDEQWRKSEKHPFLSPLRELIKTSKMFRSLLVLVLCLCLETTLVHGSNDNERKEYIVYMGALQGAGTSAMVDHHNLLLTAIGEEETARESKIYTYRKSFNGFVARLLPHEVQSLSADKRVVSVFPNTVRKLHTTRTWDFLGMSETLSQANAKRESDIVVGLLDTGIWAEAPSFNDTGYGPVPIKWKGKCVNFTGCNRKVVGAKYFKLDQDYSYGDTPSPVDDTGHGTHTSSTAAGVFVKDASLYGLGTGTARGGVPSARIAMYKVCWDSGCSDSDVLAAFDEAIADGVDLISASMGGPSRSFFEDSIAIGSFHAMKKGILTSCSAGNDGPAASTVENVAPWIMTVAASGIDRQFRTLATLGNGKYFSGISINTFSPQKMMYPLTSGALAANVSEKYGNASACDFDTLDKNKVVGKIVYCLGSAGQDSTIKDLGGAGTIMALEVETDTAYSTVIPGTSTFPRDSKLIEQYINSTKNPQAVIQKTTTINVSAPFVASFSSRGPQKINLNILKPDISAPGVDILAAYSTLATTTGYPNDDRHTVFNIISGTSMACPHASAAAVYVKSFHPDWSPAAVKSALMTTATPMKSIDTDAELGSGSGQINPTQAVNPGLIYDISMSSYISFLCNEGYNNTVIDLIVGGLDKIDCTKFKPAQGTDGLNYPTMHTQLDSNSTSISATFYRTVTNVGYATSVYTSKVTSPRGLLVKVIPETLKFSKLNENQSFTVEVQGSLEPTGSKLLSALLEWSDSKHNVKSHIVILRPLAD</sequence>
<dbReference type="PRINTS" id="PR00723">
    <property type="entry name" value="SUBTILISIN"/>
</dbReference>
<dbReference type="Gene3D" id="2.60.40.2310">
    <property type="match status" value="1"/>
</dbReference>
<dbReference type="PROSITE" id="PS51892">
    <property type="entry name" value="SUBTILASE"/>
    <property type="match status" value="1"/>
</dbReference>
<protein>
    <recommendedName>
        <fullName evidence="16">Cucumisin</fullName>
    </recommendedName>
</protein>
<dbReference type="Gene3D" id="3.50.30.30">
    <property type="match status" value="1"/>
</dbReference>
<keyword evidence="7 9" id="KW-0720">Serine protease</keyword>
<organism evidence="14 15">
    <name type="scientific">Castanea mollissima</name>
    <name type="common">Chinese chestnut</name>
    <dbReference type="NCBI Taxonomy" id="60419"/>
    <lineage>
        <taxon>Eukaryota</taxon>
        <taxon>Viridiplantae</taxon>
        <taxon>Streptophyta</taxon>
        <taxon>Embryophyta</taxon>
        <taxon>Tracheophyta</taxon>
        <taxon>Spermatophyta</taxon>
        <taxon>Magnoliopsida</taxon>
        <taxon>eudicotyledons</taxon>
        <taxon>Gunneridae</taxon>
        <taxon>Pentapetalae</taxon>
        <taxon>rosids</taxon>
        <taxon>fabids</taxon>
        <taxon>Fagales</taxon>
        <taxon>Fagaceae</taxon>
        <taxon>Castanea</taxon>
    </lineage>
</organism>
<dbReference type="GO" id="GO:0006508">
    <property type="term" value="P:proteolysis"/>
    <property type="evidence" value="ECO:0007669"/>
    <property type="project" value="UniProtKB-KW"/>
</dbReference>
<keyword evidence="5" id="KW-0732">Signal</keyword>
<evidence type="ECO:0000256" key="1">
    <source>
        <dbReference type="ARBA" id="ARBA00004613"/>
    </source>
</evidence>
<keyword evidence="6 9" id="KW-0378">Hydrolase</keyword>
<keyword evidence="15" id="KW-1185">Reference proteome</keyword>
<feature type="domain" description="Subtilisin-like protease fibronectin type-III" evidence="13">
    <location>
        <begin position="703"/>
        <end position="802"/>
    </location>
</feature>
<evidence type="ECO:0000256" key="5">
    <source>
        <dbReference type="ARBA" id="ARBA00022729"/>
    </source>
</evidence>
<keyword evidence="4 9" id="KW-0645">Protease</keyword>
<reference evidence="14" key="1">
    <citation type="submission" date="2020-03" db="EMBL/GenBank/DDBJ databases">
        <title>Castanea mollissima Vanexum genome sequencing.</title>
        <authorList>
            <person name="Staton M."/>
        </authorList>
    </citation>
    <scope>NUCLEOTIDE SEQUENCE</scope>
    <source>
        <tissue evidence="14">Leaf</tissue>
    </source>
</reference>
<dbReference type="InterPro" id="IPR015500">
    <property type="entry name" value="Peptidase_S8_subtilisin-rel"/>
</dbReference>
<comment type="subcellular location">
    <subcellularLocation>
        <location evidence="1">Secreted</location>
    </subcellularLocation>
</comment>
<evidence type="ECO:0000256" key="4">
    <source>
        <dbReference type="ARBA" id="ARBA00022670"/>
    </source>
</evidence>
<evidence type="ECO:0000256" key="8">
    <source>
        <dbReference type="PIRSR" id="PIRSR615500-1"/>
    </source>
</evidence>
<feature type="region of interest" description="Disordered" evidence="10">
    <location>
        <begin position="1"/>
        <end position="25"/>
    </location>
</feature>
<dbReference type="InterPro" id="IPR023828">
    <property type="entry name" value="Peptidase_S8_Ser-AS"/>
</dbReference>
<evidence type="ECO:0000256" key="10">
    <source>
        <dbReference type="SAM" id="MobiDB-lite"/>
    </source>
</evidence>
<feature type="domain" description="Peptidase S8/S53" evidence="11">
    <location>
        <begin position="200"/>
        <end position="642"/>
    </location>
</feature>
<evidence type="ECO:0000313" key="15">
    <source>
        <dbReference type="Proteomes" id="UP000737018"/>
    </source>
</evidence>
<evidence type="ECO:0000256" key="3">
    <source>
        <dbReference type="ARBA" id="ARBA00022525"/>
    </source>
</evidence>
<evidence type="ECO:0000256" key="2">
    <source>
        <dbReference type="ARBA" id="ARBA00011073"/>
    </source>
</evidence>
<dbReference type="InterPro" id="IPR010259">
    <property type="entry name" value="S8pro/Inhibitor_I9"/>
</dbReference>
<keyword evidence="3" id="KW-0964">Secreted</keyword>
<dbReference type="AlphaFoldDB" id="A0A8J4R397"/>
<dbReference type="PANTHER" id="PTHR10795">
    <property type="entry name" value="PROPROTEIN CONVERTASE SUBTILISIN/KEXIN"/>
    <property type="match status" value="1"/>
</dbReference>
<dbReference type="GO" id="GO:0009609">
    <property type="term" value="P:response to symbiotic bacterium"/>
    <property type="evidence" value="ECO:0007669"/>
    <property type="project" value="UniProtKB-ARBA"/>
</dbReference>
<dbReference type="CDD" id="cd04852">
    <property type="entry name" value="Peptidases_S8_3"/>
    <property type="match status" value="1"/>
</dbReference>
<evidence type="ECO:0000313" key="14">
    <source>
        <dbReference type="EMBL" id="KAF3964881.1"/>
    </source>
</evidence>
<evidence type="ECO:0000256" key="9">
    <source>
        <dbReference type="PROSITE-ProRule" id="PRU01240"/>
    </source>
</evidence>
<dbReference type="SUPFAM" id="SSF52743">
    <property type="entry name" value="Subtilisin-like"/>
    <property type="match status" value="1"/>
</dbReference>
<feature type="region of interest" description="Disordered" evidence="10">
    <location>
        <begin position="34"/>
        <end position="53"/>
    </location>
</feature>
<name>A0A8J4R397_9ROSI</name>
<dbReference type="GO" id="GO:0004252">
    <property type="term" value="F:serine-type endopeptidase activity"/>
    <property type="evidence" value="ECO:0007669"/>
    <property type="project" value="UniProtKB-UniRule"/>
</dbReference>
<evidence type="ECO:0000256" key="7">
    <source>
        <dbReference type="ARBA" id="ARBA00022825"/>
    </source>
</evidence>
<accession>A0A8J4R397</accession>
<dbReference type="PROSITE" id="PS00138">
    <property type="entry name" value="SUBTILASE_SER"/>
    <property type="match status" value="1"/>
</dbReference>
<dbReference type="InterPro" id="IPR000209">
    <property type="entry name" value="Peptidase_S8/S53_dom"/>
</dbReference>
<dbReference type="Pfam" id="PF05922">
    <property type="entry name" value="Inhibitor_I9"/>
    <property type="match status" value="1"/>
</dbReference>
<dbReference type="Pfam" id="PF00082">
    <property type="entry name" value="Peptidase_S8"/>
    <property type="match status" value="1"/>
</dbReference>
<dbReference type="Pfam" id="PF17766">
    <property type="entry name" value="fn3_6"/>
    <property type="match status" value="1"/>
</dbReference>
<evidence type="ECO:0000259" key="11">
    <source>
        <dbReference type="Pfam" id="PF00082"/>
    </source>
</evidence>